<dbReference type="RefSeq" id="WP_115721814.1">
    <property type="nucleotide sequence ID" value="NZ_UGHX01000001.1"/>
</dbReference>
<feature type="domain" description="PIN" evidence="1">
    <location>
        <begin position="3"/>
        <end position="124"/>
    </location>
</feature>
<proteinExistence type="predicted"/>
<gene>
    <name evidence="2" type="ORF">NCTC12219_01018</name>
</gene>
<dbReference type="Proteomes" id="UP000255103">
    <property type="component" value="Unassembled WGS sequence"/>
</dbReference>
<sequence>MVYLIDTNIIIRFLIGDNDEHLALSSEYFRQIENGEMKAEILSEVLMEAYFVLTKFYKIAKAEVLQDLKTILCLEGIVNKDKAILIETLNIIEHKHIDFVDALICAKCRLQNYHKLSFDKDLDKC</sequence>
<dbReference type="InterPro" id="IPR002716">
    <property type="entry name" value="PIN_dom"/>
</dbReference>
<evidence type="ECO:0000313" key="3">
    <source>
        <dbReference type="Proteomes" id="UP000255103"/>
    </source>
</evidence>
<dbReference type="InterPro" id="IPR029060">
    <property type="entry name" value="PIN-like_dom_sf"/>
</dbReference>
<accession>A0A377JV38</accession>
<name>A0A377JV38_9HELI</name>
<evidence type="ECO:0000313" key="2">
    <source>
        <dbReference type="EMBL" id="STP11135.1"/>
    </source>
</evidence>
<dbReference type="SUPFAM" id="SSF88723">
    <property type="entry name" value="PIN domain-like"/>
    <property type="match status" value="1"/>
</dbReference>
<protein>
    <submittedName>
        <fullName evidence="2">PilT domain-containing protein</fullName>
    </submittedName>
</protein>
<dbReference type="EMBL" id="UGHX01000001">
    <property type="protein sequence ID" value="STP11135.1"/>
    <property type="molecule type" value="Genomic_DNA"/>
</dbReference>
<dbReference type="AlphaFoldDB" id="A0A377JV38"/>
<dbReference type="Gene3D" id="3.40.50.1010">
    <property type="entry name" value="5'-nuclease"/>
    <property type="match status" value="1"/>
</dbReference>
<organism evidence="2 3">
    <name type="scientific">Helicobacter cinaedi</name>
    <dbReference type="NCBI Taxonomy" id="213"/>
    <lineage>
        <taxon>Bacteria</taxon>
        <taxon>Pseudomonadati</taxon>
        <taxon>Campylobacterota</taxon>
        <taxon>Epsilonproteobacteria</taxon>
        <taxon>Campylobacterales</taxon>
        <taxon>Helicobacteraceae</taxon>
        <taxon>Helicobacter</taxon>
    </lineage>
</organism>
<dbReference type="Pfam" id="PF01850">
    <property type="entry name" value="PIN"/>
    <property type="match status" value="1"/>
</dbReference>
<evidence type="ECO:0000259" key="1">
    <source>
        <dbReference type="Pfam" id="PF01850"/>
    </source>
</evidence>
<reference evidence="2 3" key="1">
    <citation type="submission" date="2018-06" db="EMBL/GenBank/DDBJ databases">
        <authorList>
            <consortium name="Pathogen Informatics"/>
            <person name="Doyle S."/>
        </authorList>
    </citation>
    <scope>NUCLEOTIDE SEQUENCE [LARGE SCALE GENOMIC DNA]</scope>
    <source>
        <strain evidence="2 3">NCTC12219</strain>
    </source>
</reference>